<sequence>MEEDTVGSPVSLLLLSQLTPKSQRTCNFISNPDDIEDEYFSIADFSVLNREIECVIKTNSEDDELRKEAEALSQSIKN</sequence>
<evidence type="ECO:0000313" key="2">
    <source>
        <dbReference type="Proteomes" id="UP001431783"/>
    </source>
</evidence>
<keyword evidence="2" id="KW-1185">Reference proteome</keyword>
<accession>A0AAW1TTP0</accession>
<reference evidence="1 2" key="1">
    <citation type="submission" date="2023-03" db="EMBL/GenBank/DDBJ databases">
        <title>Genome insight into feeding habits of ladybird beetles.</title>
        <authorList>
            <person name="Li H.-S."/>
            <person name="Huang Y.-H."/>
            <person name="Pang H."/>
        </authorList>
    </citation>
    <scope>NUCLEOTIDE SEQUENCE [LARGE SCALE GENOMIC DNA]</scope>
    <source>
        <strain evidence="1">SYSU_2023b</strain>
        <tissue evidence="1">Whole body</tissue>
    </source>
</reference>
<proteinExistence type="predicted"/>
<comment type="caution">
    <text evidence="1">The sequence shown here is derived from an EMBL/GenBank/DDBJ whole genome shotgun (WGS) entry which is preliminary data.</text>
</comment>
<evidence type="ECO:0000313" key="1">
    <source>
        <dbReference type="EMBL" id="KAK9871521.1"/>
    </source>
</evidence>
<gene>
    <name evidence="1" type="ORF">WA026_012892</name>
</gene>
<name>A0AAW1TTP0_9CUCU</name>
<dbReference type="EMBL" id="JARQZJ010000006">
    <property type="protein sequence ID" value="KAK9871521.1"/>
    <property type="molecule type" value="Genomic_DNA"/>
</dbReference>
<dbReference type="AlphaFoldDB" id="A0AAW1TTP0"/>
<dbReference type="Proteomes" id="UP001431783">
    <property type="component" value="Unassembled WGS sequence"/>
</dbReference>
<organism evidence="1 2">
    <name type="scientific">Henosepilachna vigintioctopunctata</name>
    <dbReference type="NCBI Taxonomy" id="420089"/>
    <lineage>
        <taxon>Eukaryota</taxon>
        <taxon>Metazoa</taxon>
        <taxon>Ecdysozoa</taxon>
        <taxon>Arthropoda</taxon>
        <taxon>Hexapoda</taxon>
        <taxon>Insecta</taxon>
        <taxon>Pterygota</taxon>
        <taxon>Neoptera</taxon>
        <taxon>Endopterygota</taxon>
        <taxon>Coleoptera</taxon>
        <taxon>Polyphaga</taxon>
        <taxon>Cucujiformia</taxon>
        <taxon>Coccinelloidea</taxon>
        <taxon>Coccinellidae</taxon>
        <taxon>Epilachninae</taxon>
        <taxon>Epilachnini</taxon>
        <taxon>Henosepilachna</taxon>
    </lineage>
</organism>
<protein>
    <submittedName>
        <fullName evidence="1">Uncharacterized protein</fullName>
    </submittedName>
</protein>